<reference evidence="6" key="2">
    <citation type="submission" date="2020-09" db="EMBL/GenBank/DDBJ databases">
        <authorList>
            <person name="Sun Q."/>
            <person name="Kim S."/>
        </authorList>
    </citation>
    <scope>NUCLEOTIDE SEQUENCE</scope>
    <source>
        <strain evidence="6">KCTC 12870</strain>
    </source>
</reference>
<dbReference type="GO" id="GO:0016788">
    <property type="term" value="F:hydrolase activity, acting on ester bonds"/>
    <property type="evidence" value="ECO:0007669"/>
    <property type="project" value="InterPro"/>
</dbReference>
<name>A0A8J3GDS8_9BACT</name>
<dbReference type="RefSeq" id="WP_189513060.1">
    <property type="nucleotide sequence ID" value="NZ_BMXG01000006.1"/>
</dbReference>
<keyword evidence="4" id="KW-0862">Zinc</keyword>
<evidence type="ECO:0000256" key="2">
    <source>
        <dbReference type="ARBA" id="ARBA00022723"/>
    </source>
</evidence>
<dbReference type="SUPFAM" id="SSF53187">
    <property type="entry name" value="Zn-dependent exopeptidases"/>
    <property type="match status" value="1"/>
</dbReference>
<evidence type="ECO:0000313" key="7">
    <source>
        <dbReference type="Proteomes" id="UP000642829"/>
    </source>
</evidence>
<dbReference type="GO" id="GO:0046872">
    <property type="term" value="F:metal ion binding"/>
    <property type="evidence" value="ECO:0007669"/>
    <property type="project" value="UniProtKB-KW"/>
</dbReference>
<evidence type="ECO:0000256" key="3">
    <source>
        <dbReference type="ARBA" id="ARBA00022801"/>
    </source>
</evidence>
<keyword evidence="7" id="KW-1185">Reference proteome</keyword>
<dbReference type="EMBL" id="BMXG01000006">
    <property type="protein sequence ID" value="GHB98080.1"/>
    <property type="molecule type" value="Genomic_DNA"/>
</dbReference>
<accession>A0A8J3GDS8</accession>
<keyword evidence="3" id="KW-0378">Hydrolase</keyword>
<dbReference type="InterPro" id="IPR043795">
    <property type="entry name" value="N-alpha-Ac-DABA-like"/>
</dbReference>
<evidence type="ECO:0000256" key="1">
    <source>
        <dbReference type="ARBA" id="ARBA00001947"/>
    </source>
</evidence>
<dbReference type="PANTHER" id="PTHR37326:SF1">
    <property type="entry name" value="BLL3975 PROTEIN"/>
    <property type="match status" value="1"/>
</dbReference>
<dbReference type="PIRSF" id="PIRSF039012">
    <property type="entry name" value="ASP"/>
    <property type="match status" value="1"/>
</dbReference>
<comment type="cofactor">
    <cofactor evidence="1">
        <name>Zn(2+)</name>
        <dbReference type="ChEBI" id="CHEBI:29105"/>
    </cofactor>
</comment>
<dbReference type="AlphaFoldDB" id="A0A8J3GDS8"/>
<gene>
    <name evidence="6" type="ORF">GCM10007047_12570</name>
</gene>
<comment type="caution">
    <text evidence="6">The sequence shown here is derived from an EMBL/GenBank/DDBJ whole genome shotgun (WGS) entry which is preliminary data.</text>
</comment>
<evidence type="ECO:0000259" key="5">
    <source>
        <dbReference type="Pfam" id="PF24827"/>
    </source>
</evidence>
<reference evidence="6" key="1">
    <citation type="journal article" date="2014" name="Int. J. Syst. Evol. Microbiol.">
        <title>Complete genome sequence of Corynebacterium casei LMG S-19264T (=DSM 44701T), isolated from a smear-ripened cheese.</title>
        <authorList>
            <consortium name="US DOE Joint Genome Institute (JGI-PGF)"/>
            <person name="Walter F."/>
            <person name="Albersmeier A."/>
            <person name="Kalinowski J."/>
            <person name="Ruckert C."/>
        </authorList>
    </citation>
    <scope>NUCLEOTIDE SEQUENCE</scope>
    <source>
        <strain evidence="6">KCTC 12870</strain>
    </source>
</reference>
<dbReference type="InterPro" id="IPR053138">
    <property type="entry name" value="N-alpha-Ac-DABA_deacetylase"/>
</dbReference>
<dbReference type="Gene3D" id="3.40.630.10">
    <property type="entry name" value="Zn peptidases"/>
    <property type="match status" value="1"/>
</dbReference>
<keyword evidence="2" id="KW-0479">Metal-binding</keyword>
<feature type="domain" description="Succinylglutamate desuccinylase/Aspartoacylase catalytic" evidence="5">
    <location>
        <begin position="54"/>
        <end position="231"/>
    </location>
</feature>
<dbReference type="GO" id="GO:0016811">
    <property type="term" value="F:hydrolase activity, acting on carbon-nitrogen (but not peptide) bonds, in linear amides"/>
    <property type="evidence" value="ECO:0007669"/>
    <property type="project" value="InterPro"/>
</dbReference>
<dbReference type="InterPro" id="IPR055438">
    <property type="entry name" value="AstE_AspA_cat"/>
</dbReference>
<evidence type="ECO:0000313" key="6">
    <source>
        <dbReference type="EMBL" id="GHB98080.1"/>
    </source>
</evidence>
<organism evidence="6 7">
    <name type="scientific">Cerasicoccus arenae</name>
    <dbReference type="NCBI Taxonomy" id="424488"/>
    <lineage>
        <taxon>Bacteria</taxon>
        <taxon>Pseudomonadati</taxon>
        <taxon>Verrucomicrobiota</taxon>
        <taxon>Opitutia</taxon>
        <taxon>Puniceicoccales</taxon>
        <taxon>Cerasicoccaceae</taxon>
        <taxon>Cerasicoccus</taxon>
    </lineage>
</organism>
<protein>
    <submittedName>
        <fullName evidence="6">Succinate dehydrogenase</fullName>
    </submittedName>
</protein>
<dbReference type="Proteomes" id="UP000642829">
    <property type="component" value="Unassembled WGS sequence"/>
</dbReference>
<proteinExistence type="predicted"/>
<sequence length="364" mass="39714">MTTPRKRSRKVKPIRLGDETIQPGEAKDVRLKISETYTGDEIALPVRVIHSAKPGPKVFISAAIHGDEINGTGIVHDLLYDVPMAIECGTLFLIPVVNVFGFETHERYLPDRRDLNRSFPGNESGSLASRVAAIFMREIVSQCDYGLDLHSAAFQRTNFPNVRADLSNPDTRKLALAFGCSLIVDGRGPEGSLRREACKIGCPTIILEAGEPWKIERGILELGVRGIRNTLIKLGMLSGEPITPAYQIRVKKTTWVRAEVGGILRYHIGAGDWVEAGQPIATNYTILGHAQHTLVSPADGIILSLATLPAVKPGEPIVHIAIPTRSIPGMRKSNQQNQGLAGRVRRDLATNIAKVEIPAETQPD</sequence>
<dbReference type="PANTHER" id="PTHR37326">
    <property type="entry name" value="BLL3975 PROTEIN"/>
    <property type="match status" value="1"/>
</dbReference>
<evidence type="ECO:0000256" key="4">
    <source>
        <dbReference type="ARBA" id="ARBA00022833"/>
    </source>
</evidence>
<dbReference type="Pfam" id="PF24827">
    <property type="entry name" value="AstE_AspA_cat"/>
    <property type="match status" value="1"/>
</dbReference>
<dbReference type="CDD" id="cd06251">
    <property type="entry name" value="M14_ASTE_ASPA-like"/>
    <property type="match status" value="1"/>
</dbReference>